<dbReference type="OrthoDB" id="206489at2157"/>
<evidence type="ECO:0000256" key="1">
    <source>
        <dbReference type="SAM" id="MobiDB-lite"/>
    </source>
</evidence>
<dbReference type="EMBL" id="CP058910">
    <property type="protein sequence ID" value="QLH75985.1"/>
    <property type="molecule type" value="Genomic_DNA"/>
</dbReference>
<dbReference type="GeneID" id="56076416"/>
<accession>A0A7D5P2N8</accession>
<dbReference type="AlphaFoldDB" id="A0A7D5P2N8"/>
<feature type="region of interest" description="Disordered" evidence="1">
    <location>
        <begin position="43"/>
        <end position="63"/>
    </location>
</feature>
<dbReference type="InterPro" id="IPR055684">
    <property type="entry name" value="DUF7260"/>
</dbReference>
<organism evidence="3 4">
    <name type="scientific">Halosimplex rubrum</name>
    <dbReference type="NCBI Taxonomy" id="869889"/>
    <lineage>
        <taxon>Archaea</taxon>
        <taxon>Methanobacteriati</taxon>
        <taxon>Methanobacteriota</taxon>
        <taxon>Stenosarchaea group</taxon>
        <taxon>Halobacteria</taxon>
        <taxon>Halobacteriales</taxon>
        <taxon>Haloarculaceae</taxon>
        <taxon>Halosimplex</taxon>
    </lineage>
</organism>
<evidence type="ECO:0000259" key="2">
    <source>
        <dbReference type="Pfam" id="PF23921"/>
    </source>
</evidence>
<protein>
    <recommendedName>
        <fullName evidence="2">DUF7260 domain-containing protein</fullName>
    </recommendedName>
</protein>
<dbReference type="Pfam" id="PF23921">
    <property type="entry name" value="DUF7260"/>
    <property type="match status" value="1"/>
</dbReference>
<feature type="compositionally biased region" description="Low complexity" evidence="1">
    <location>
        <begin position="44"/>
        <end position="63"/>
    </location>
</feature>
<proteinExistence type="predicted"/>
<dbReference type="RefSeq" id="WP_179909930.1">
    <property type="nucleotide sequence ID" value="NZ_CP058910.1"/>
</dbReference>
<dbReference type="Proteomes" id="UP000509667">
    <property type="component" value="Chromosome"/>
</dbReference>
<name>A0A7D5P2N8_9EURY</name>
<gene>
    <name evidence="3" type="ORF">HZS55_01095</name>
</gene>
<evidence type="ECO:0000313" key="4">
    <source>
        <dbReference type="Proteomes" id="UP000509667"/>
    </source>
</evidence>
<feature type="domain" description="DUF7260" evidence="2">
    <location>
        <begin position="8"/>
        <end position="263"/>
    </location>
</feature>
<sequence>MTETLHDRVADAVETVDREIEYITDERAAFDRFRARLSKVEPWTPATADGPATDAAGIGAGSAATGSAPALAAARSEPPVGTGLRTVRRAYRETVMAVPHFEAEYDDTLRANLAAECGADVAAQVVEGTRLTPPLYRALAAAADRAVDERSRFRRSLERERDSLTTVGDGLAACERRLDEIDAELDGADPERLGRLDERLADAEASCADLADERQRLVHGRPAVPLSGVDGVSLINFLYGDRERRCPGLAAVADCLGRVRDLRTRCLR</sequence>
<keyword evidence="4" id="KW-1185">Reference proteome</keyword>
<reference evidence="3 4" key="1">
    <citation type="submission" date="2020-07" db="EMBL/GenBank/DDBJ databases">
        <title>Halosimplex pelagicum sp. nov. and Halosimplex rubrum sp. nov., isolated from salted brown alga Laminaria, and emended description of the genus Halosimplex.</title>
        <authorList>
            <person name="Cui H."/>
        </authorList>
    </citation>
    <scope>NUCLEOTIDE SEQUENCE [LARGE SCALE GENOMIC DNA]</scope>
    <source>
        <strain evidence="3 4">R27</strain>
    </source>
</reference>
<evidence type="ECO:0000313" key="3">
    <source>
        <dbReference type="EMBL" id="QLH75985.1"/>
    </source>
</evidence>
<dbReference type="KEGG" id="hrr:HZS55_01095"/>